<dbReference type="Proteomes" id="UP000317371">
    <property type="component" value="Unassembled WGS sequence"/>
</dbReference>
<dbReference type="AlphaFoldDB" id="A0A540VH45"/>
<dbReference type="EMBL" id="VIGC01000010">
    <property type="protein sequence ID" value="TQE96012.1"/>
    <property type="molecule type" value="Genomic_DNA"/>
</dbReference>
<dbReference type="InterPro" id="IPR000086">
    <property type="entry name" value="NUDIX_hydrolase_dom"/>
</dbReference>
<dbReference type="OrthoDB" id="9008185at2"/>
<comment type="caution">
    <text evidence="5">The sequence shown here is derived from an EMBL/GenBank/DDBJ whole genome shotgun (WGS) entry which is preliminary data.</text>
</comment>
<evidence type="ECO:0000256" key="3">
    <source>
        <dbReference type="RuleBase" id="RU003476"/>
    </source>
</evidence>
<dbReference type="RefSeq" id="WP_141609929.1">
    <property type="nucleotide sequence ID" value="NZ_VIGC02000010.1"/>
</dbReference>
<dbReference type="PANTHER" id="PTHR43046">
    <property type="entry name" value="GDP-MANNOSE MANNOSYL HYDROLASE"/>
    <property type="match status" value="1"/>
</dbReference>
<accession>A0A540VH45</accession>
<keyword evidence="6" id="KW-1185">Reference proteome</keyword>
<dbReference type="Gene3D" id="3.90.79.10">
    <property type="entry name" value="Nucleoside Triphosphate Pyrophosphohydrolase"/>
    <property type="match status" value="1"/>
</dbReference>
<dbReference type="InterPro" id="IPR020476">
    <property type="entry name" value="Nudix_hydrolase"/>
</dbReference>
<keyword evidence="2 3" id="KW-0378">Hydrolase</keyword>
<name>A0A540VH45_9CHLR</name>
<dbReference type="PROSITE" id="PS51462">
    <property type="entry name" value="NUDIX"/>
    <property type="match status" value="1"/>
</dbReference>
<reference evidence="5 6" key="1">
    <citation type="submission" date="2019-06" db="EMBL/GenBank/DDBJ databases">
        <title>Genome sequence of Litorilinea aerophila BAA-2444.</title>
        <authorList>
            <person name="Maclea K.S."/>
            <person name="Maurais E.G."/>
            <person name="Iannazzi L.C."/>
        </authorList>
    </citation>
    <scope>NUCLEOTIDE SEQUENCE [LARGE SCALE GENOMIC DNA]</scope>
    <source>
        <strain evidence="5 6">ATCC BAA-2444</strain>
    </source>
</reference>
<dbReference type="InterPro" id="IPR020084">
    <property type="entry name" value="NUDIX_hydrolase_CS"/>
</dbReference>
<dbReference type="InParanoid" id="A0A540VH45"/>
<comment type="cofactor">
    <cofactor evidence="1">
        <name>Mg(2+)</name>
        <dbReference type="ChEBI" id="CHEBI:18420"/>
    </cofactor>
</comment>
<dbReference type="SUPFAM" id="SSF55811">
    <property type="entry name" value="Nudix"/>
    <property type="match status" value="1"/>
</dbReference>
<sequence>MNWLLSWAYRLYALQWRVTRPITLGVRILLIQEQQVLLVRHTYQAEWHFPGGGLKRGETVAEAVRREAREEVGAHLLEPPQLLGLYTAYHSGKSDHIATFVCHDFVLHTPTDRWEIHQCRPFPLDALPADLSAGSARRIRDYLQGNWPYAGRW</sequence>
<dbReference type="PROSITE" id="PS00893">
    <property type="entry name" value="NUDIX_BOX"/>
    <property type="match status" value="1"/>
</dbReference>
<feature type="domain" description="Nudix hydrolase" evidence="4">
    <location>
        <begin position="21"/>
        <end position="144"/>
    </location>
</feature>
<gene>
    <name evidence="5" type="ORF">FKZ61_09750</name>
</gene>
<dbReference type="GO" id="GO:0016787">
    <property type="term" value="F:hydrolase activity"/>
    <property type="evidence" value="ECO:0007669"/>
    <property type="project" value="UniProtKB-KW"/>
</dbReference>
<evidence type="ECO:0000313" key="6">
    <source>
        <dbReference type="Proteomes" id="UP000317371"/>
    </source>
</evidence>
<dbReference type="InterPro" id="IPR015797">
    <property type="entry name" value="NUDIX_hydrolase-like_dom_sf"/>
</dbReference>
<evidence type="ECO:0000313" key="5">
    <source>
        <dbReference type="EMBL" id="TQE96012.1"/>
    </source>
</evidence>
<dbReference type="PANTHER" id="PTHR43046:SF14">
    <property type="entry name" value="MUTT_NUDIX FAMILY PROTEIN"/>
    <property type="match status" value="1"/>
</dbReference>
<organism evidence="5 6">
    <name type="scientific">Litorilinea aerophila</name>
    <dbReference type="NCBI Taxonomy" id="1204385"/>
    <lineage>
        <taxon>Bacteria</taxon>
        <taxon>Bacillati</taxon>
        <taxon>Chloroflexota</taxon>
        <taxon>Caldilineae</taxon>
        <taxon>Caldilineales</taxon>
        <taxon>Caldilineaceae</taxon>
        <taxon>Litorilinea</taxon>
    </lineage>
</organism>
<proteinExistence type="inferred from homology"/>
<evidence type="ECO:0000259" key="4">
    <source>
        <dbReference type="PROSITE" id="PS51462"/>
    </source>
</evidence>
<dbReference type="Pfam" id="PF00293">
    <property type="entry name" value="NUDIX"/>
    <property type="match status" value="1"/>
</dbReference>
<protein>
    <submittedName>
        <fullName evidence="5">NUDIX domain-containing protein</fullName>
    </submittedName>
</protein>
<evidence type="ECO:0000256" key="2">
    <source>
        <dbReference type="ARBA" id="ARBA00022801"/>
    </source>
</evidence>
<comment type="similarity">
    <text evidence="3">Belongs to the Nudix hydrolase family.</text>
</comment>
<dbReference type="PRINTS" id="PR00502">
    <property type="entry name" value="NUDIXFAMILY"/>
</dbReference>
<evidence type="ECO:0000256" key="1">
    <source>
        <dbReference type="ARBA" id="ARBA00001946"/>
    </source>
</evidence>